<comment type="caution">
    <text evidence="1">The sequence shown here is derived from an EMBL/GenBank/DDBJ whole genome shotgun (WGS) entry which is preliminary data.</text>
</comment>
<sequence length="136" mass="14921">MPQRLPYLQAIASLRQADGLLLLGSDEPHYTASKIYSALMSERPYLSIYSSESSAHAILKQAGGGIALSFDNRYQLENMDSLVSNALYDLATKPEALGRANSLTYATYKAARIAERFAEIFERVTLSPRALVCGDV</sequence>
<evidence type="ECO:0000313" key="1">
    <source>
        <dbReference type="EMBL" id="GLI91135.1"/>
    </source>
</evidence>
<reference evidence="1" key="1">
    <citation type="journal article" date="2023" name="Int. J. Syst. Evol. Microbiol.">
        <title>Methylocystis iwaonis sp. nov., a type II methane-oxidizing bacterium from surface soil of a rice paddy field in Japan, and emended description of the genus Methylocystis (ex Whittenbury et al. 1970) Bowman et al. 1993.</title>
        <authorList>
            <person name="Kaise H."/>
            <person name="Sawadogo J.B."/>
            <person name="Alam M.S."/>
            <person name="Ueno C."/>
            <person name="Dianou D."/>
            <person name="Shinjo R."/>
            <person name="Asakawa S."/>
        </authorList>
    </citation>
    <scope>NUCLEOTIDE SEQUENCE</scope>
    <source>
        <strain evidence="1">LMG27198</strain>
    </source>
</reference>
<dbReference type="AlphaFoldDB" id="A0A9W6GQP0"/>
<dbReference type="Proteomes" id="UP001144323">
    <property type="component" value="Unassembled WGS sequence"/>
</dbReference>
<organism evidence="1 2">
    <name type="scientific">Methylocystis echinoides</name>
    <dbReference type="NCBI Taxonomy" id="29468"/>
    <lineage>
        <taxon>Bacteria</taxon>
        <taxon>Pseudomonadati</taxon>
        <taxon>Pseudomonadota</taxon>
        <taxon>Alphaproteobacteria</taxon>
        <taxon>Hyphomicrobiales</taxon>
        <taxon>Methylocystaceae</taxon>
        <taxon>Methylocystis</taxon>
    </lineage>
</organism>
<name>A0A9W6GQP0_9HYPH</name>
<proteinExistence type="predicted"/>
<keyword evidence="2" id="KW-1185">Reference proteome</keyword>
<gene>
    <name evidence="1" type="ORF">LMG27198_01270</name>
</gene>
<accession>A0A9W6GQP0</accession>
<dbReference type="EMBL" id="BSEC01000001">
    <property type="protein sequence ID" value="GLI91135.1"/>
    <property type="molecule type" value="Genomic_DNA"/>
</dbReference>
<protein>
    <submittedName>
        <fullName evidence="1">Uncharacterized protein</fullName>
    </submittedName>
</protein>
<evidence type="ECO:0000313" key="2">
    <source>
        <dbReference type="Proteomes" id="UP001144323"/>
    </source>
</evidence>